<reference evidence="2 3" key="1">
    <citation type="submission" date="2024-02" db="EMBL/GenBank/DDBJ databases">
        <title>De novo assembly and annotation of 12 fungi associated with fruit tree decline syndrome in Ontario, Canada.</title>
        <authorList>
            <person name="Sulman M."/>
            <person name="Ellouze W."/>
            <person name="Ilyukhin E."/>
        </authorList>
    </citation>
    <scope>NUCLEOTIDE SEQUENCE [LARGE SCALE GENOMIC DNA]</scope>
    <source>
        <strain evidence="2 3">M1-105</strain>
    </source>
</reference>
<keyword evidence="1" id="KW-0732">Signal</keyword>
<proteinExistence type="predicted"/>
<dbReference type="Proteomes" id="UP001521116">
    <property type="component" value="Unassembled WGS sequence"/>
</dbReference>
<protein>
    <recommendedName>
        <fullName evidence="4">Secreted protein</fullName>
    </recommendedName>
</protein>
<dbReference type="EMBL" id="JAJVDC020000228">
    <property type="protein sequence ID" value="KAL1617596.1"/>
    <property type="molecule type" value="Genomic_DNA"/>
</dbReference>
<organism evidence="2 3">
    <name type="scientific">Neofusicoccum ribis</name>
    <dbReference type="NCBI Taxonomy" id="45134"/>
    <lineage>
        <taxon>Eukaryota</taxon>
        <taxon>Fungi</taxon>
        <taxon>Dikarya</taxon>
        <taxon>Ascomycota</taxon>
        <taxon>Pezizomycotina</taxon>
        <taxon>Dothideomycetes</taxon>
        <taxon>Dothideomycetes incertae sedis</taxon>
        <taxon>Botryosphaeriales</taxon>
        <taxon>Botryosphaeriaceae</taxon>
        <taxon>Neofusicoccum</taxon>
    </lineage>
</organism>
<evidence type="ECO:0000256" key="1">
    <source>
        <dbReference type="SAM" id="SignalP"/>
    </source>
</evidence>
<accession>A0ABR3SD50</accession>
<evidence type="ECO:0000313" key="2">
    <source>
        <dbReference type="EMBL" id="KAL1617596.1"/>
    </source>
</evidence>
<evidence type="ECO:0000313" key="3">
    <source>
        <dbReference type="Proteomes" id="UP001521116"/>
    </source>
</evidence>
<name>A0ABR3SD50_9PEZI</name>
<evidence type="ECO:0008006" key="4">
    <source>
        <dbReference type="Google" id="ProtNLM"/>
    </source>
</evidence>
<comment type="caution">
    <text evidence="2">The sequence shown here is derived from an EMBL/GenBank/DDBJ whole genome shotgun (WGS) entry which is preliminary data.</text>
</comment>
<keyword evidence="3" id="KW-1185">Reference proteome</keyword>
<feature type="chain" id="PRO_5046106437" description="Secreted protein" evidence="1">
    <location>
        <begin position="22"/>
        <end position="131"/>
    </location>
</feature>
<feature type="signal peptide" evidence="1">
    <location>
        <begin position="1"/>
        <end position="21"/>
    </location>
</feature>
<gene>
    <name evidence="2" type="ORF">SLS56_010919</name>
</gene>
<sequence>MTMHISTITTLLLGLSLGAMASPITNKGETDVNLVRRTNSCSSKNYQIVANLWNVYLDNDADYNKQCGGGCLDNIRGRCTNVTDWKCERDSAGQAHMNFLTPSGCSNWAMTQALKACTKGEQTIDCFNDPS</sequence>